<evidence type="ECO:0000313" key="3">
    <source>
        <dbReference type="Proteomes" id="UP000324897"/>
    </source>
</evidence>
<dbReference type="PANTHER" id="PTHR34480:SF11">
    <property type="entry name" value="OS05G0173500 PROTEIN"/>
    <property type="match status" value="1"/>
</dbReference>
<comment type="caution">
    <text evidence="2">The sequence shown here is derived from an EMBL/GenBank/DDBJ whole genome shotgun (WGS) entry which is preliminary data.</text>
</comment>
<accession>A0A5J9WMG1</accession>
<dbReference type="OrthoDB" id="622446at2759"/>
<evidence type="ECO:0000256" key="1">
    <source>
        <dbReference type="SAM" id="MobiDB-lite"/>
    </source>
</evidence>
<feature type="region of interest" description="Disordered" evidence="1">
    <location>
        <begin position="19"/>
        <end position="70"/>
    </location>
</feature>
<dbReference type="Proteomes" id="UP000324897">
    <property type="component" value="Chromosome 6"/>
</dbReference>
<name>A0A5J9WMG1_9POAL</name>
<feature type="non-terminal residue" evidence="2">
    <location>
        <position position="1"/>
    </location>
</feature>
<feature type="compositionally biased region" description="Basic and acidic residues" evidence="1">
    <location>
        <begin position="101"/>
        <end position="113"/>
    </location>
</feature>
<keyword evidence="3" id="KW-1185">Reference proteome</keyword>
<organism evidence="2 3">
    <name type="scientific">Eragrostis curvula</name>
    <name type="common">weeping love grass</name>
    <dbReference type="NCBI Taxonomy" id="38414"/>
    <lineage>
        <taxon>Eukaryota</taxon>
        <taxon>Viridiplantae</taxon>
        <taxon>Streptophyta</taxon>
        <taxon>Embryophyta</taxon>
        <taxon>Tracheophyta</taxon>
        <taxon>Spermatophyta</taxon>
        <taxon>Magnoliopsida</taxon>
        <taxon>Liliopsida</taxon>
        <taxon>Poales</taxon>
        <taxon>Poaceae</taxon>
        <taxon>PACMAD clade</taxon>
        <taxon>Chloridoideae</taxon>
        <taxon>Eragrostideae</taxon>
        <taxon>Eragrostidinae</taxon>
        <taxon>Eragrostis</taxon>
    </lineage>
</organism>
<protein>
    <submittedName>
        <fullName evidence="2">Uncharacterized protein</fullName>
    </submittedName>
</protein>
<dbReference type="PANTHER" id="PTHR34480">
    <property type="entry name" value="OS01G0967800 PROTEIN-RELATED"/>
    <property type="match status" value="1"/>
</dbReference>
<dbReference type="EMBL" id="RWGY01000002">
    <property type="protein sequence ID" value="TVU49136.1"/>
    <property type="molecule type" value="Genomic_DNA"/>
</dbReference>
<proteinExistence type="predicted"/>
<dbReference type="AlphaFoldDB" id="A0A5J9WMG1"/>
<dbReference type="Gramene" id="TVU49136">
    <property type="protein sequence ID" value="TVU49136"/>
    <property type="gene ID" value="EJB05_00430"/>
</dbReference>
<gene>
    <name evidence="2" type="ORF">EJB05_00430</name>
</gene>
<feature type="region of interest" description="Disordered" evidence="1">
    <location>
        <begin position="90"/>
        <end position="121"/>
    </location>
</feature>
<evidence type="ECO:0000313" key="2">
    <source>
        <dbReference type="EMBL" id="TVU49136.1"/>
    </source>
</evidence>
<feature type="compositionally biased region" description="Basic and acidic residues" evidence="1">
    <location>
        <begin position="23"/>
        <end position="32"/>
    </location>
</feature>
<sequence length="453" mass="52324">MNPRWKIDVGDVKVSIGLAHSPNQERQEHSEGSSDQAAGNCEGDAQVEAEPSAAPPNEVVSSSSTHVNGDILKEDCLDDANLLRRSVSVEAQEAASFDEETSTRLKVEEEKKPIPSSSGDIGQIAQDEYEHSGKKTICGDLGKMIAHDEDGRYSDKIGAPAIEDHKQGRGGAGEHVQALLDMDDDTVLDNISYYLDQLKFDPPDDCGYFPLSPYEPQQLTEVYEQLALYRVRGYQHYSSTDFYAEGYFQYYEESLEWYFDPELSEKPHFDNYQSLVLYDIGEYRDWDRYHSTLNTYDKDMAYVQYCEALANETKWIEDHLEHSNYEEHIWSILFDNSYYARMDCVYFEIWKRVAKLKKEFKEVLLELHRENIVPLRTLEIEYELNDVPRRFYMKDDYDAYVAVIDETASDDQARQLIMEAVVKMKPKPKVYLDYIKEKVDIAKDIWLIGKAPP</sequence>
<reference evidence="2 3" key="1">
    <citation type="journal article" date="2019" name="Sci. Rep.">
        <title>A high-quality genome of Eragrostis curvula grass provides insights into Poaceae evolution and supports new strategies to enhance forage quality.</title>
        <authorList>
            <person name="Carballo J."/>
            <person name="Santos B.A.C.M."/>
            <person name="Zappacosta D."/>
            <person name="Garbus I."/>
            <person name="Selva J.P."/>
            <person name="Gallo C.A."/>
            <person name="Diaz A."/>
            <person name="Albertini E."/>
            <person name="Caccamo M."/>
            <person name="Echenique V."/>
        </authorList>
    </citation>
    <scope>NUCLEOTIDE SEQUENCE [LARGE SCALE GENOMIC DNA]</scope>
    <source>
        <strain evidence="3">cv. Victoria</strain>
        <tissue evidence="2">Leaf</tissue>
    </source>
</reference>